<keyword evidence="3" id="KW-0547">Nucleotide-binding</keyword>
<dbReference type="GO" id="GO:0005524">
    <property type="term" value="F:ATP binding"/>
    <property type="evidence" value="ECO:0007669"/>
    <property type="project" value="UniProtKB-KW"/>
</dbReference>
<reference evidence="2 5" key="3">
    <citation type="submission" date="2020-08" db="EMBL/GenBank/DDBJ databases">
        <title>Genomic Encyclopedia of Type Strains, Phase IV (KMG-IV): sequencing the most valuable type-strain genomes for metagenomic binning, comparative biology and taxonomic classification.</title>
        <authorList>
            <person name="Goeker M."/>
        </authorList>
    </citation>
    <scope>NUCLEOTIDE SEQUENCE [LARGE SCALE GENOMIC DNA]</scope>
    <source>
        <strain evidence="2 5">DSM 100995</strain>
    </source>
</reference>
<keyword evidence="5" id="KW-1185">Reference proteome</keyword>
<evidence type="ECO:0000259" key="1">
    <source>
        <dbReference type="Pfam" id="PF13175"/>
    </source>
</evidence>
<dbReference type="InterPro" id="IPR051396">
    <property type="entry name" value="Bact_Antivir_Def_Nuclease"/>
</dbReference>
<name>A0A4Y8A7S8_9SPHI</name>
<dbReference type="InterPro" id="IPR027417">
    <property type="entry name" value="P-loop_NTPase"/>
</dbReference>
<dbReference type="EMBL" id="JACIEG010000008">
    <property type="protein sequence ID" value="MBB3971114.1"/>
    <property type="molecule type" value="Genomic_DNA"/>
</dbReference>
<dbReference type="Pfam" id="PF13175">
    <property type="entry name" value="AAA_15"/>
    <property type="match status" value="1"/>
</dbReference>
<dbReference type="OrthoDB" id="9792800at2"/>
<accession>A0A4Y8A7S8</accession>
<dbReference type="RefSeq" id="WP_134338072.1">
    <property type="nucleotide sequence ID" value="NZ_BMCZ01000008.1"/>
</dbReference>
<organism evidence="3 4">
    <name type="scientific">Mucilaginibacter phyllosphaerae</name>
    <dbReference type="NCBI Taxonomy" id="1812349"/>
    <lineage>
        <taxon>Bacteria</taxon>
        <taxon>Pseudomonadati</taxon>
        <taxon>Bacteroidota</taxon>
        <taxon>Sphingobacteriia</taxon>
        <taxon>Sphingobacteriales</taxon>
        <taxon>Sphingobacteriaceae</taxon>
        <taxon>Mucilaginibacter</taxon>
    </lineage>
</organism>
<dbReference type="AlphaFoldDB" id="A0A4Y8A7S8"/>
<dbReference type="EMBL" id="SNQG01000008">
    <property type="protein sequence ID" value="TEW63848.1"/>
    <property type="molecule type" value="Genomic_DNA"/>
</dbReference>
<comment type="caution">
    <text evidence="3">The sequence shown here is derived from an EMBL/GenBank/DDBJ whole genome shotgun (WGS) entry which is preliminary data.</text>
</comment>
<evidence type="ECO:0000313" key="4">
    <source>
        <dbReference type="Proteomes" id="UP000297248"/>
    </source>
</evidence>
<dbReference type="Proteomes" id="UP000583101">
    <property type="component" value="Unassembled WGS sequence"/>
</dbReference>
<dbReference type="SUPFAM" id="SSF52540">
    <property type="entry name" value="P-loop containing nucleoside triphosphate hydrolases"/>
    <property type="match status" value="1"/>
</dbReference>
<dbReference type="InterPro" id="IPR041685">
    <property type="entry name" value="AAA_GajA/Old/RecF-like"/>
</dbReference>
<keyword evidence="2" id="KW-0378">Hydrolase</keyword>
<proteinExistence type="predicted"/>
<keyword evidence="3" id="KW-0067">ATP-binding</keyword>
<dbReference type="Proteomes" id="UP000297248">
    <property type="component" value="Unassembled WGS sequence"/>
</dbReference>
<evidence type="ECO:0000313" key="5">
    <source>
        <dbReference type="Proteomes" id="UP000583101"/>
    </source>
</evidence>
<reference evidence="3" key="2">
    <citation type="submission" date="2019-03" db="EMBL/GenBank/DDBJ databases">
        <authorList>
            <person name="Yan Y.-Q."/>
            <person name="Du Z.-J."/>
        </authorList>
    </citation>
    <scope>NUCLEOTIDE SEQUENCE</scope>
    <source>
        <strain evidence="3">PP-F2FG21</strain>
    </source>
</reference>
<dbReference type="Gene3D" id="3.40.50.300">
    <property type="entry name" value="P-loop containing nucleotide triphosphate hydrolases"/>
    <property type="match status" value="1"/>
</dbReference>
<protein>
    <submittedName>
        <fullName evidence="3">ATP-binding protein</fullName>
    </submittedName>
    <submittedName>
        <fullName evidence="2">ATP-dependent endonuclease of OLD family</fullName>
    </submittedName>
</protein>
<reference evidence="3 4" key="1">
    <citation type="journal article" date="2016" name="Int. J. Syst. Evol. Microbiol.">
        <title>Proposal of Mucilaginibacter phyllosphaerae sp. nov. isolated from the phyllosphere of Galium album.</title>
        <authorList>
            <person name="Aydogan E.L."/>
            <person name="Busse H.J."/>
            <person name="Moser G."/>
            <person name="Muller C."/>
            <person name="Kampfer P."/>
            <person name="Glaeser S.P."/>
        </authorList>
    </citation>
    <scope>NUCLEOTIDE SEQUENCE [LARGE SCALE GENOMIC DNA]</scope>
    <source>
        <strain evidence="3 4">PP-F2FG21</strain>
    </source>
</reference>
<gene>
    <name evidence="3" type="ORF">E2R65_18970</name>
    <name evidence="2" type="ORF">GGR35_003741</name>
</gene>
<dbReference type="PANTHER" id="PTHR43581">
    <property type="entry name" value="ATP/GTP PHOSPHATASE"/>
    <property type="match status" value="1"/>
</dbReference>
<sequence>MITSIKLRKGVYENYNSIDNSRVIKNFSKINVFIGSNNSGKSKFLRTFFSDTLIDYQSDILSFDEINLIIQHCKEDLDAINSEVKNPDLAALIENLNELEFVNILFDKNQYLEKPLHDISVFRSVTNFGQRQHKQFINQVHEVGEKYKVEMREILNGKTFNSSIARLYIPTLRGLRPLGSNDSNPYLDCTVKDYFTGPDFDGTIGHKIYTGLSLYNDLKRLLLSDKSERDKVKNFENFLQKTFFNGDEVNLIPKIDSNVVSVRIGEHEEHPIYQLGDGIQALIILAYPMFFEQDRKMHFFIEEPEQYLHPGFQRVLIETMLSFKNHQYFITTHSNHLLDITLEKDSISVYTFKKSYYGKPIPAFTIENVENDDVNILAEIGVRNSSVFLSNCTIWVEGITDRIYIRKYLDVFQKHKKLQFKEDVHYSFVEYGGNNITHWSFLENTDLNHPNIEVERLCGKLFLITDKDGDGLSETGKATAKEKRQLQLKEKLQERYYCLLAREIENTLSVDVVKKIIIELEDNSEINFKESFNAEAHVTEKLGMFLDNNVIGGNRTYADSSGTIKDKLNFAKKAVTYLITEDDLTIEAKDLTSKLYEFIKLNN</sequence>
<keyword evidence="2" id="KW-0540">Nuclease</keyword>
<evidence type="ECO:0000313" key="2">
    <source>
        <dbReference type="EMBL" id="MBB3971114.1"/>
    </source>
</evidence>
<evidence type="ECO:0000313" key="3">
    <source>
        <dbReference type="EMBL" id="TEW63848.1"/>
    </source>
</evidence>
<dbReference type="GO" id="GO:0004519">
    <property type="term" value="F:endonuclease activity"/>
    <property type="evidence" value="ECO:0007669"/>
    <property type="project" value="UniProtKB-KW"/>
</dbReference>
<keyword evidence="2" id="KW-0255">Endonuclease</keyword>
<dbReference type="PANTHER" id="PTHR43581:SF4">
    <property type="entry name" value="ATP_GTP PHOSPHATASE"/>
    <property type="match status" value="1"/>
</dbReference>
<feature type="domain" description="Endonuclease GajA/Old nuclease/RecF-like AAA" evidence="1">
    <location>
        <begin position="232"/>
        <end position="337"/>
    </location>
</feature>